<gene>
    <name evidence="1" type="ORF">E6O75_ATG06045</name>
</gene>
<sequence length="69" mass="7724">MMNTMQSHQCIDKICNLAIDCNIHLSLPNNHYLFFPYAESKRRYIIALGGGALQSNPIFSIPPAANITM</sequence>
<dbReference type="EMBL" id="SNSC02000013">
    <property type="protein sequence ID" value="TID18924.1"/>
    <property type="molecule type" value="Genomic_DNA"/>
</dbReference>
<accession>A0A4Z1NVE4</accession>
<proteinExistence type="predicted"/>
<name>A0A4Z1NVE4_9PEZI</name>
<reference evidence="1 2" key="1">
    <citation type="submission" date="2019-04" db="EMBL/GenBank/DDBJ databases">
        <title>High contiguity whole genome sequence and gene annotation resource for two Venturia nashicola isolates.</title>
        <authorList>
            <person name="Prokchorchik M."/>
            <person name="Won K."/>
            <person name="Lee Y."/>
            <person name="Choi E.D."/>
            <person name="Segonzac C."/>
            <person name="Sohn K.H."/>
        </authorList>
    </citation>
    <scope>NUCLEOTIDE SEQUENCE [LARGE SCALE GENOMIC DNA]</scope>
    <source>
        <strain evidence="1 2">PRI2</strain>
    </source>
</reference>
<dbReference type="AlphaFoldDB" id="A0A4Z1NVE4"/>
<keyword evidence="2" id="KW-1185">Reference proteome</keyword>
<comment type="caution">
    <text evidence="1">The sequence shown here is derived from an EMBL/GenBank/DDBJ whole genome shotgun (WGS) entry which is preliminary data.</text>
</comment>
<organism evidence="1 2">
    <name type="scientific">Venturia nashicola</name>
    <dbReference type="NCBI Taxonomy" id="86259"/>
    <lineage>
        <taxon>Eukaryota</taxon>
        <taxon>Fungi</taxon>
        <taxon>Dikarya</taxon>
        <taxon>Ascomycota</taxon>
        <taxon>Pezizomycotina</taxon>
        <taxon>Dothideomycetes</taxon>
        <taxon>Pleosporomycetidae</taxon>
        <taxon>Venturiales</taxon>
        <taxon>Venturiaceae</taxon>
        <taxon>Venturia</taxon>
    </lineage>
</organism>
<evidence type="ECO:0000313" key="1">
    <source>
        <dbReference type="EMBL" id="TID18924.1"/>
    </source>
</evidence>
<dbReference type="Proteomes" id="UP000298493">
    <property type="component" value="Unassembled WGS sequence"/>
</dbReference>
<protein>
    <submittedName>
        <fullName evidence="1">Uncharacterized protein</fullName>
    </submittedName>
</protein>
<evidence type="ECO:0000313" key="2">
    <source>
        <dbReference type="Proteomes" id="UP000298493"/>
    </source>
</evidence>